<evidence type="ECO:0000313" key="3">
    <source>
        <dbReference type="Proteomes" id="UP000034022"/>
    </source>
</evidence>
<comment type="caution">
    <text evidence="2">The sequence shown here is derived from an EMBL/GenBank/DDBJ whole genome shotgun (WGS) entry which is preliminary data.</text>
</comment>
<dbReference type="GO" id="GO:0003677">
    <property type="term" value="F:DNA binding"/>
    <property type="evidence" value="ECO:0007669"/>
    <property type="project" value="InterPro"/>
</dbReference>
<dbReference type="EMBL" id="LBUU01000009">
    <property type="protein sequence ID" value="KKQ69814.1"/>
    <property type="molecule type" value="Genomic_DNA"/>
</dbReference>
<dbReference type="NCBIfam" id="TIGR01764">
    <property type="entry name" value="excise"/>
    <property type="match status" value="1"/>
</dbReference>
<name>A0A0G0M802_9BACT</name>
<reference evidence="2 3" key="1">
    <citation type="journal article" date="2015" name="Nature">
        <title>rRNA introns, odd ribosomes, and small enigmatic genomes across a large radiation of phyla.</title>
        <authorList>
            <person name="Brown C.T."/>
            <person name="Hug L.A."/>
            <person name="Thomas B.C."/>
            <person name="Sharon I."/>
            <person name="Castelle C.J."/>
            <person name="Singh A."/>
            <person name="Wilkins M.J."/>
            <person name="Williams K.H."/>
            <person name="Banfield J.F."/>
        </authorList>
    </citation>
    <scope>NUCLEOTIDE SEQUENCE [LARGE SCALE GENOMIC DNA]</scope>
</reference>
<proteinExistence type="predicted"/>
<dbReference type="InterPro" id="IPR041657">
    <property type="entry name" value="HTH_17"/>
</dbReference>
<feature type="domain" description="Helix-turn-helix" evidence="1">
    <location>
        <begin position="8"/>
        <end position="55"/>
    </location>
</feature>
<dbReference type="AlphaFoldDB" id="A0A0G0M802"/>
<dbReference type="InterPro" id="IPR009061">
    <property type="entry name" value="DNA-bd_dom_put_sf"/>
</dbReference>
<evidence type="ECO:0000313" key="2">
    <source>
        <dbReference type="EMBL" id="KKQ69814.1"/>
    </source>
</evidence>
<protein>
    <submittedName>
        <fullName evidence="2">Binding domain protein, excisionase family protein</fullName>
    </submittedName>
</protein>
<sequence>MFSKGDIYTIKEVSTMLKVNIRTVYRWIDSGDLRVAKFGRKTYRVFEADLKGFVKKFLK</sequence>
<gene>
    <name evidence="2" type="ORF">US91_C0009G0017</name>
</gene>
<dbReference type="InterPro" id="IPR010093">
    <property type="entry name" value="SinI_DNA-bd"/>
</dbReference>
<dbReference type="Gene3D" id="1.10.1660.10">
    <property type="match status" value="1"/>
</dbReference>
<dbReference type="SUPFAM" id="SSF46955">
    <property type="entry name" value="Putative DNA-binding domain"/>
    <property type="match status" value="1"/>
</dbReference>
<accession>A0A0G0M802</accession>
<evidence type="ECO:0000259" key="1">
    <source>
        <dbReference type="Pfam" id="PF12728"/>
    </source>
</evidence>
<dbReference type="Pfam" id="PF12728">
    <property type="entry name" value="HTH_17"/>
    <property type="match status" value="1"/>
</dbReference>
<dbReference type="Proteomes" id="UP000034022">
    <property type="component" value="Unassembled WGS sequence"/>
</dbReference>
<organism evidence="2 3">
    <name type="scientific">Candidatus Falkowbacteria bacterium GW2011_GWE1_38_31</name>
    <dbReference type="NCBI Taxonomy" id="1618638"/>
    <lineage>
        <taxon>Bacteria</taxon>
        <taxon>Candidatus Falkowiibacteriota</taxon>
    </lineage>
</organism>